<dbReference type="CDD" id="cd00397">
    <property type="entry name" value="DNA_BRE_C"/>
    <property type="match status" value="1"/>
</dbReference>
<feature type="domain" description="Tyr recombinase" evidence="6">
    <location>
        <begin position="101"/>
        <end position="285"/>
    </location>
</feature>
<organism evidence="8 9">
    <name type="scientific">Flavobacterium araucananum</name>
    <dbReference type="NCBI Taxonomy" id="946678"/>
    <lineage>
        <taxon>Bacteria</taxon>
        <taxon>Pseudomonadati</taxon>
        <taxon>Bacteroidota</taxon>
        <taxon>Flavobacteriia</taxon>
        <taxon>Flavobacteriales</taxon>
        <taxon>Flavobacteriaceae</taxon>
        <taxon>Flavobacterium</taxon>
    </lineage>
</organism>
<gene>
    <name evidence="8" type="ORF">B0A64_12010</name>
</gene>
<dbReference type="PANTHER" id="PTHR30349">
    <property type="entry name" value="PHAGE INTEGRASE-RELATED"/>
    <property type="match status" value="1"/>
</dbReference>
<dbReference type="PROSITE" id="PS51900">
    <property type="entry name" value="CB"/>
    <property type="match status" value="1"/>
</dbReference>
<evidence type="ECO:0000256" key="5">
    <source>
        <dbReference type="PROSITE-ProRule" id="PRU01248"/>
    </source>
</evidence>
<comment type="caution">
    <text evidence="8">The sequence shown here is derived from an EMBL/GenBank/DDBJ whole genome shotgun (WGS) entry which is preliminary data.</text>
</comment>
<evidence type="ECO:0000256" key="3">
    <source>
        <dbReference type="ARBA" id="ARBA00023125"/>
    </source>
</evidence>
<accession>A0A227P8N0</accession>
<evidence type="ECO:0000313" key="8">
    <source>
        <dbReference type="EMBL" id="OXG05863.1"/>
    </source>
</evidence>
<dbReference type="Gene3D" id="1.10.150.130">
    <property type="match status" value="1"/>
</dbReference>
<evidence type="ECO:0000259" key="6">
    <source>
        <dbReference type="PROSITE" id="PS51898"/>
    </source>
</evidence>
<dbReference type="GO" id="GO:0003677">
    <property type="term" value="F:DNA binding"/>
    <property type="evidence" value="ECO:0007669"/>
    <property type="project" value="UniProtKB-UniRule"/>
</dbReference>
<dbReference type="Gene3D" id="1.10.443.10">
    <property type="entry name" value="Intergrase catalytic core"/>
    <property type="match status" value="1"/>
</dbReference>
<proteinExistence type="inferred from homology"/>
<dbReference type="InterPro" id="IPR050090">
    <property type="entry name" value="Tyrosine_recombinase_XerCD"/>
</dbReference>
<dbReference type="AlphaFoldDB" id="A0A227P8N0"/>
<evidence type="ECO:0000259" key="7">
    <source>
        <dbReference type="PROSITE" id="PS51900"/>
    </source>
</evidence>
<sequence length="291" mass="34268">MENKKPDLENYLRGIVAEKTAQSYLYTINHFLKTNPKAKRYQYKDIVKYMDKVSQKQSNVQYRIRILSAVKKYYDYLVMYGYRNDHPCRKLNIKIKGNQTIQVQDLFNSMELQLLMERENRYKHLDTRNNVLISLLIYQGLASDEIARLSLKDIDLDNGTVYIKGSANLNKRTLELVSKQMILFHTYINETRPALLRGRSDKFILTKLGQPIVVNSIHAMIEPLRGLFPDRKLNPQTIRMSVICNWLNEKSIPLERVQELAGHKWPGTTEKYIKVNSSHQRELINRYFPNI</sequence>
<dbReference type="Pfam" id="PF02899">
    <property type="entry name" value="Phage_int_SAM_1"/>
    <property type="match status" value="1"/>
</dbReference>
<dbReference type="EMBL" id="MUGS01000019">
    <property type="protein sequence ID" value="OXG05863.1"/>
    <property type="molecule type" value="Genomic_DNA"/>
</dbReference>
<evidence type="ECO:0000256" key="1">
    <source>
        <dbReference type="ARBA" id="ARBA00008857"/>
    </source>
</evidence>
<dbReference type="Proteomes" id="UP000214684">
    <property type="component" value="Unassembled WGS sequence"/>
</dbReference>
<dbReference type="InterPro" id="IPR044068">
    <property type="entry name" value="CB"/>
</dbReference>
<keyword evidence="2" id="KW-0229">DNA integration</keyword>
<dbReference type="Pfam" id="PF00589">
    <property type="entry name" value="Phage_integrase"/>
    <property type="match status" value="1"/>
</dbReference>
<feature type="domain" description="Core-binding (CB)" evidence="7">
    <location>
        <begin position="2"/>
        <end position="78"/>
    </location>
</feature>
<evidence type="ECO:0000256" key="2">
    <source>
        <dbReference type="ARBA" id="ARBA00022908"/>
    </source>
</evidence>
<comment type="similarity">
    <text evidence="1">Belongs to the 'phage' integrase family.</text>
</comment>
<name>A0A227P8N0_9FLAO</name>
<dbReference type="InterPro" id="IPR002104">
    <property type="entry name" value="Integrase_catalytic"/>
</dbReference>
<dbReference type="RefSeq" id="WP_089479763.1">
    <property type="nucleotide sequence ID" value="NZ_MUGS01000019.1"/>
</dbReference>
<evidence type="ECO:0000313" key="9">
    <source>
        <dbReference type="Proteomes" id="UP000214684"/>
    </source>
</evidence>
<dbReference type="InterPro" id="IPR010998">
    <property type="entry name" value="Integrase_recombinase_N"/>
</dbReference>
<dbReference type="GO" id="GO:0015074">
    <property type="term" value="P:DNA integration"/>
    <property type="evidence" value="ECO:0007669"/>
    <property type="project" value="UniProtKB-KW"/>
</dbReference>
<reference evidence="8 9" key="1">
    <citation type="submission" date="2016-11" db="EMBL/GenBank/DDBJ databases">
        <title>Whole genomes of Flavobacteriaceae.</title>
        <authorList>
            <person name="Stine C."/>
            <person name="Li C."/>
            <person name="Tadesse D."/>
        </authorList>
    </citation>
    <scope>NUCLEOTIDE SEQUENCE [LARGE SCALE GENOMIC DNA]</scope>
    <source>
        <strain evidence="8 9">DSM 24704</strain>
    </source>
</reference>
<protein>
    <submittedName>
        <fullName evidence="8">Integrase</fullName>
    </submittedName>
</protein>
<dbReference type="InterPro" id="IPR011010">
    <property type="entry name" value="DNA_brk_join_enz"/>
</dbReference>
<dbReference type="GO" id="GO:0006310">
    <property type="term" value="P:DNA recombination"/>
    <property type="evidence" value="ECO:0007669"/>
    <property type="project" value="UniProtKB-KW"/>
</dbReference>
<dbReference type="PANTHER" id="PTHR30349:SF41">
    <property type="entry name" value="INTEGRASE_RECOMBINASE PROTEIN MJ0367-RELATED"/>
    <property type="match status" value="1"/>
</dbReference>
<dbReference type="SUPFAM" id="SSF56349">
    <property type="entry name" value="DNA breaking-rejoining enzymes"/>
    <property type="match status" value="1"/>
</dbReference>
<keyword evidence="4" id="KW-0233">DNA recombination</keyword>
<dbReference type="PROSITE" id="PS51898">
    <property type="entry name" value="TYR_RECOMBINASE"/>
    <property type="match status" value="1"/>
</dbReference>
<dbReference type="OrthoDB" id="1407105at2"/>
<keyword evidence="9" id="KW-1185">Reference proteome</keyword>
<evidence type="ECO:0000256" key="4">
    <source>
        <dbReference type="ARBA" id="ARBA00023172"/>
    </source>
</evidence>
<dbReference type="InterPro" id="IPR013762">
    <property type="entry name" value="Integrase-like_cat_sf"/>
</dbReference>
<dbReference type="InterPro" id="IPR004107">
    <property type="entry name" value="Integrase_SAM-like_N"/>
</dbReference>
<keyword evidence="3 5" id="KW-0238">DNA-binding</keyword>